<dbReference type="Pfam" id="PF10604">
    <property type="entry name" value="Polyketide_cyc2"/>
    <property type="match status" value="1"/>
</dbReference>
<dbReference type="InterPro" id="IPR019587">
    <property type="entry name" value="Polyketide_cyclase/dehydratase"/>
</dbReference>
<proteinExistence type="predicted"/>
<accession>A0A366D088</accession>
<dbReference type="InterPro" id="IPR023393">
    <property type="entry name" value="START-like_dom_sf"/>
</dbReference>
<dbReference type="RefSeq" id="WP_067511507.1">
    <property type="nucleotide sequence ID" value="NZ_CP107943.1"/>
</dbReference>
<evidence type="ECO:0000313" key="1">
    <source>
        <dbReference type="EMBL" id="RBO82919.1"/>
    </source>
</evidence>
<dbReference type="CDD" id="cd07821">
    <property type="entry name" value="PYR_PYL_RCAR_like"/>
    <property type="match status" value="1"/>
</dbReference>
<organism evidence="1 2">
    <name type="scientific">Nocardia puris</name>
    <dbReference type="NCBI Taxonomy" id="208602"/>
    <lineage>
        <taxon>Bacteria</taxon>
        <taxon>Bacillati</taxon>
        <taxon>Actinomycetota</taxon>
        <taxon>Actinomycetes</taxon>
        <taxon>Mycobacteriales</taxon>
        <taxon>Nocardiaceae</taxon>
        <taxon>Nocardia</taxon>
    </lineage>
</organism>
<gene>
    <name evidence="1" type="ORF">DFR74_1219</name>
</gene>
<protein>
    <submittedName>
        <fullName evidence="1">Uncharacterized protein YndB with AHSA1/START domain</fullName>
    </submittedName>
</protein>
<dbReference type="STRING" id="1210090.GCA_001613185_04830"/>
<sequence>MATSTVDVVIAAPREAVYKFFIERDGINPYLPVVNFTLKKPGATAPTGVGAQYLVGVKGVGFVEETTELVPGEKLEYQIIKGAPVKRHVGTVTFRDTEGGTHVSYTMESEPSLPVPGKALEIGLRTLINQFLKGAQKALTN</sequence>
<comment type="caution">
    <text evidence="1">The sequence shown here is derived from an EMBL/GenBank/DDBJ whole genome shotgun (WGS) entry which is preliminary data.</text>
</comment>
<dbReference type="OrthoDB" id="3399604at2"/>
<dbReference type="EMBL" id="QNRE01000021">
    <property type="protein sequence ID" value="RBO82919.1"/>
    <property type="molecule type" value="Genomic_DNA"/>
</dbReference>
<dbReference type="Proteomes" id="UP000252586">
    <property type="component" value="Unassembled WGS sequence"/>
</dbReference>
<dbReference type="Gene3D" id="3.30.530.20">
    <property type="match status" value="1"/>
</dbReference>
<keyword evidence="2" id="KW-1185">Reference proteome</keyword>
<name>A0A366D088_9NOCA</name>
<dbReference type="AlphaFoldDB" id="A0A366D088"/>
<reference evidence="1 2" key="1">
    <citation type="submission" date="2018-06" db="EMBL/GenBank/DDBJ databases">
        <title>Genomic Encyclopedia of Type Strains, Phase IV (KMG-IV): sequencing the most valuable type-strain genomes for metagenomic binning, comparative biology and taxonomic classification.</title>
        <authorList>
            <person name="Goeker M."/>
        </authorList>
    </citation>
    <scope>NUCLEOTIDE SEQUENCE [LARGE SCALE GENOMIC DNA]</scope>
    <source>
        <strain evidence="1 2">DSM 44599</strain>
    </source>
</reference>
<dbReference type="SUPFAM" id="SSF55961">
    <property type="entry name" value="Bet v1-like"/>
    <property type="match status" value="1"/>
</dbReference>
<evidence type="ECO:0000313" key="2">
    <source>
        <dbReference type="Proteomes" id="UP000252586"/>
    </source>
</evidence>